<feature type="region of interest" description="Disordered" evidence="1">
    <location>
        <begin position="375"/>
        <end position="395"/>
    </location>
</feature>
<proteinExistence type="predicted"/>
<dbReference type="EMBL" id="JATAAI010000002">
    <property type="protein sequence ID" value="KAK1747805.1"/>
    <property type="molecule type" value="Genomic_DNA"/>
</dbReference>
<feature type="region of interest" description="Disordered" evidence="1">
    <location>
        <begin position="28"/>
        <end position="51"/>
    </location>
</feature>
<dbReference type="AlphaFoldDB" id="A0AAD8YM02"/>
<feature type="region of interest" description="Disordered" evidence="1">
    <location>
        <begin position="239"/>
        <end position="266"/>
    </location>
</feature>
<comment type="caution">
    <text evidence="2">The sequence shown here is derived from an EMBL/GenBank/DDBJ whole genome shotgun (WGS) entry which is preliminary data.</text>
</comment>
<feature type="compositionally biased region" description="Acidic residues" evidence="1">
    <location>
        <begin position="242"/>
        <end position="251"/>
    </location>
</feature>
<accession>A0AAD8YM02</accession>
<evidence type="ECO:0000256" key="1">
    <source>
        <dbReference type="SAM" id="MobiDB-lite"/>
    </source>
</evidence>
<feature type="region of interest" description="Disordered" evidence="1">
    <location>
        <begin position="105"/>
        <end position="132"/>
    </location>
</feature>
<gene>
    <name evidence="2" type="ORF">QTG54_001768</name>
</gene>
<organism evidence="2 3">
    <name type="scientific">Skeletonema marinoi</name>
    <dbReference type="NCBI Taxonomy" id="267567"/>
    <lineage>
        <taxon>Eukaryota</taxon>
        <taxon>Sar</taxon>
        <taxon>Stramenopiles</taxon>
        <taxon>Ochrophyta</taxon>
        <taxon>Bacillariophyta</taxon>
        <taxon>Coscinodiscophyceae</taxon>
        <taxon>Thalassiosirophycidae</taxon>
        <taxon>Thalassiosirales</taxon>
        <taxon>Skeletonemataceae</taxon>
        <taxon>Skeletonema</taxon>
        <taxon>Skeletonema marinoi-dohrnii complex</taxon>
    </lineage>
</organism>
<dbReference type="SUPFAM" id="SSF75011">
    <property type="entry name" value="3-carboxy-cis,cis-mucoante lactonizing enzyme"/>
    <property type="match status" value="1"/>
</dbReference>
<evidence type="ECO:0000313" key="3">
    <source>
        <dbReference type="Proteomes" id="UP001224775"/>
    </source>
</evidence>
<feature type="region of interest" description="Disordered" evidence="1">
    <location>
        <begin position="1"/>
        <end position="20"/>
    </location>
</feature>
<evidence type="ECO:0000313" key="2">
    <source>
        <dbReference type="EMBL" id="KAK1747805.1"/>
    </source>
</evidence>
<dbReference type="Proteomes" id="UP001224775">
    <property type="component" value="Unassembled WGS sequence"/>
</dbReference>
<name>A0AAD8YM02_9STRA</name>
<keyword evidence="3" id="KW-1185">Reference proteome</keyword>
<dbReference type="Gene3D" id="2.120.10.30">
    <property type="entry name" value="TolB, C-terminal domain"/>
    <property type="match status" value="1"/>
</dbReference>
<feature type="compositionally biased region" description="Low complexity" evidence="1">
    <location>
        <begin position="30"/>
        <end position="51"/>
    </location>
</feature>
<sequence length="395" mass="43142">MERSGCRSGLWVDGDDTKMRNGTCPENIFSGSVSSSSCSKTASEQKTSSPPLLGSASLAVELTRDAERSSIGKNIIVAEWGEKRIVRVEGETGARTPLVVLVPPPAHHEKIEMESQGQEEEEEASHESEEVSVPEWVRVQRPNHLTYTPFGDLLFSDNRDSVGVVYRLKEAVHVQPISAEQSRDAHGWERSTMEDQADQNNFDILFQTDGVIEGLALGSDYSMLYILVASPVGKTVYRLPLDSDDDEDDGSGDASSNEANEGEKESASVFYSMPFEDCEEDHIDYNGNASLSVGSKLSVDAQGTLYMITCPSTVTLLSREQGRVIGTLTSQGSKSFTSIGFGEDGYLYLTSPNELRRVKTRIGGMAVPTNLVVPQPSKLATTGGDEQRRQKRDKN</sequence>
<protein>
    <submittedName>
        <fullName evidence="2">Uncharacterized protein</fullName>
    </submittedName>
</protein>
<dbReference type="InterPro" id="IPR011042">
    <property type="entry name" value="6-blade_b-propeller_TolB-like"/>
</dbReference>
<reference evidence="2" key="1">
    <citation type="submission" date="2023-06" db="EMBL/GenBank/DDBJ databases">
        <title>Survivors Of The Sea: Transcriptome response of Skeletonema marinoi to long-term dormancy.</title>
        <authorList>
            <person name="Pinder M.I.M."/>
            <person name="Kourtchenko O."/>
            <person name="Robertson E.K."/>
            <person name="Larsson T."/>
            <person name="Maumus F."/>
            <person name="Osuna-Cruz C.M."/>
            <person name="Vancaester E."/>
            <person name="Stenow R."/>
            <person name="Vandepoele K."/>
            <person name="Ploug H."/>
            <person name="Bruchert V."/>
            <person name="Godhe A."/>
            <person name="Topel M."/>
        </authorList>
    </citation>
    <scope>NUCLEOTIDE SEQUENCE</scope>
    <source>
        <strain evidence="2">R05AC</strain>
    </source>
</reference>